<keyword evidence="1" id="KW-0813">Transport</keyword>
<evidence type="ECO:0000256" key="3">
    <source>
        <dbReference type="ARBA" id="ARBA00022840"/>
    </source>
</evidence>
<evidence type="ECO:0000313" key="5">
    <source>
        <dbReference type="EMBL" id="MBS9524481.1"/>
    </source>
</evidence>
<dbReference type="GO" id="GO:0005524">
    <property type="term" value="F:ATP binding"/>
    <property type="evidence" value="ECO:0007669"/>
    <property type="project" value="UniProtKB-KW"/>
</dbReference>
<sequence length="243" mass="26984">MISIGKVNKKFGKFTALNDLTLELELGKSYALVGPNGSGKTTLIKTILGLVIPTSGDITIQDKSILKEWAYREKIGYMPQIGRYPENMTIGQVFEMIKNIRKHTGALDEELIQSFELEKMYGKRMHTLSGGTRQKVSAALAFLFNPPILILDEPTAGLDPVSVEILKDKILKEKESGKLVIITSHIMSDLDDLTTDLVYLFEGDLIYNDSIKNLKKETGETKLGKAISCLITQNKCLTELITS</sequence>
<comment type="caution">
    <text evidence="5">The sequence shown here is derived from an EMBL/GenBank/DDBJ whole genome shotgun (WGS) entry which is preliminary data.</text>
</comment>
<dbReference type="CDD" id="cd03230">
    <property type="entry name" value="ABC_DR_subfamily_A"/>
    <property type="match status" value="1"/>
</dbReference>
<keyword evidence="3 5" id="KW-0067">ATP-binding</keyword>
<evidence type="ECO:0000256" key="1">
    <source>
        <dbReference type="ARBA" id="ARBA00022448"/>
    </source>
</evidence>
<feature type="domain" description="ABC transporter" evidence="4">
    <location>
        <begin position="2"/>
        <end position="227"/>
    </location>
</feature>
<keyword evidence="6" id="KW-1185">Reference proteome</keyword>
<dbReference type="PANTHER" id="PTHR42939:SF1">
    <property type="entry name" value="ABC TRANSPORTER ATP-BINDING PROTEIN ALBC-RELATED"/>
    <property type="match status" value="1"/>
</dbReference>
<dbReference type="GO" id="GO:0016887">
    <property type="term" value="F:ATP hydrolysis activity"/>
    <property type="evidence" value="ECO:0007669"/>
    <property type="project" value="InterPro"/>
</dbReference>
<dbReference type="Gene3D" id="3.40.50.300">
    <property type="entry name" value="P-loop containing nucleotide triphosphate hydrolases"/>
    <property type="match status" value="1"/>
</dbReference>
<protein>
    <submittedName>
        <fullName evidence="5">ABC transporter ATP-binding protein</fullName>
    </submittedName>
</protein>
<dbReference type="InterPro" id="IPR003593">
    <property type="entry name" value="AAA+_ATPase"/>
</dbReference>
<reference evidence="5 6" key="1">
    <citation type="submission" date="2021-05" db="EMBL/GenBank/DDBJ databases">
        <authorList>
            <person name="Zhang Z.D."/>
            <person name="Osman G."/>
        </authorList>
    </citation>
    <scope>NUCLEOTIDE SEQUENCE [LARGE SCALE GENOMIC DNA]</scope>
    <source>
        <strain evidence="5 6">KCTC 32217</strain>
    </source>
</reference>
<evidence type="ECO:0000256" key="2">
    <source>
        <dbReference type="ARBA" id="ARBA00022741"/>
    </source>
</evidence>
<dbReference type="RefSeq" id="WP_213945340.1">
    <property type="nucleotide sequence ID" value="NZ_JAHCMY010000005.1"/>
</dbReference>
<evidence type="ECO:0000313" key="6">
    <source>
        <dbReference type="Proteomes" id="UP001319104"/>
    </source>
</evidence>
<dbReference type="AlphaFoldDB" id="A0AAP2G4X5"/>
<dbReference type="InterPro" id="IPR027417">
    <property type="entry name" value="P-loop_NTPase"/>
</dbReference>
<dbReference type="InterPro" id="IPR051782">
    <property type="entry name" value="ABC_Transporter_VariousFunc"/>
</dbReference>
<dbReference type="SUPFAM" id="SSF52540">
    <property type="entry name" value="P-loop containing nucleoside triphosphate hydrolases"/>
    <property type="match status" value="1"/>
</dbReference>
<evidence type="ECO:0000259" key="4">
    <source>
        <dbReference type="PROSITE" id="PS50893"/>
    </source>
</evidence>
<dbReference type="SMART" id="SM00382">
    <property type="entry name" value="AAA"/>
    <property type="match status" value="1"/>
</dbReference>
<dbReference type="Proteomes" id="UP001319104">
    <property type="component" value="Unassembled WGS sequence"/>
</dbReference>
<gene>
    <name evidence="5" type="ORF">KI659_10685</name>
</gene>
<accession>A0AAP2G4X5</accession>
<keyword evidence="2" id="KW-0547">Nucleotide-binding</keyword>
<organism evidence="5 6">
    <name type="scientific">Litoribacter ruber</name>
    <dbReference type="NCBI Taxonomy" id="702568"/>
    <lineage>
        <taxon>Bacteria</taxon>
        <taxon>Pseudomonadati</taxon>
        <taxon>Bacteroidota</taxon>
        <taxon>Cytophagia</taxon>
        <taxon>Cytophagales</taxon>
        <taxon>Cyclobacteriaceae</taxon>
        <taxon>Litoribacter</taxon>
    </lineage>
</organism>
<dbReference type="PROSITE" id="PS50893">
    <property type="entry name" value="ABC_TRANSPORTER_2"/>
    <property type="match status" value="1"/>
</dbReference>
<name>A0AAP2G4X5_9BACT</name>
<dbReference type="EMBL" id="JAHCMY010000005">
    <property type="protein sequence ID" value="MBS9524481.1"/>
    <property type="molecule type" value="Genomic_DNA"/>
</dbReference>
<dbReference type="InterPro" id="IPR003439">
    <property type="entry name" value="ABC_transporter-like_ATP-bd"/>
</dbReference>
<proteinExistence type="predicted"/>
<dbReference type="PANTHER" id="PTHR42939">
    <property type="entry name" value="ABC TRANSPORTER ATP-BINDING PROTEIN ALBC-RELATED"/>
    <property type="match status" value="1"/>
</dbReference>
<dbReference type="Pfam" id="PF00005">
    <property type="entry name" value="ABC_tran"/>
    <property type="match status" value="1"/>
</dbReference>